<dbReference type="Gene3D" id="3.30.565.10">
    <property type="entry name" value="Histidine kinase-like ATPase, C-terminal domain"/>
    <property type="match status" value="1"/>
</dbReference>
<evidence type="ECO:0000313" key="1">
    <source>
        <dbReference type="EMBL" id="GMQ30673.1"/>
    </source>
</evidence>
<sequence length="317" mass="35916">MLREIATLIDFNCISSHDDLLASMISLIDLKVGDRVNLDIDLSGSGLIYPDLLLLIVARVECLKKNGVKVNCSLINFDATSNRVNYASRINFFEFLGIKLEEGFKRRDRQGRFIEISEFNETNIYQVFQEIMRILIVNGVNEDMLTVLHFCLNEILDNTLNHASPDFRYGAGTGFIIAQFFPTAREIRIIIADTGQGIHAALTRHPKSRFKDLSEQEAVSRCIERGVTNSLGLGFGLWATSQMMVKNQGDFKIYSGSSSLQNGKLVKTPSWNGTINYLRINTDIPVNHIEIFGEKSNQLDMFQEFKESQFGNIENLW</sequence>
<keyword evidence="2" id="KW-1185">Reference proteome</keyword>
<evidence type="ECO:0008006" key="3">
    <source>
        <dbReference type="Google" id="ProtNLM"/>
    </source>
</evidence>
<comment type="caution">
    <text evidence="1">The sequence shown here is derived from an EMBL/GenBank/DDBJ whole genome shotgun (WGS) entry which is preliminary data.</text>
</comment>
<proteinExistence type="predicted"/>
<dbReference type="EMBL" id="BTPD01000011">
    <property type="protein sequence ID" value="GMQ30673.1"/>
    <property type="molecule type" value="Genomic_DNA"/>
</dbReference>
<accession>A0ABQ6PRT8</accession>
<reference evidence="1 2" key="1">
    <citation type="submission" date="2023-08" db="EMBL/GenBank/DDBJ databases">
        <title>Draft genome sequence of Algoriphagus confluentis.</title>
        <authorList>
            <person name="Takatani N."/>
            <person name="Hosokawa M."/>
            <person name="Sawabe T."/>
        </authorList>
    </citation>
    <scope>NUCLEOTIDE SEQUENCE [LARGE SCALE GENOMIC DNA]</scope>
    <source>
        <strain evidence="1 2">NBRC 111222</strain>
    </source>
</reference>
<dbReference type="SUPFAM" id="SSF55874">
    <property type="entry name" value="ATPase domain of HSP90 chaperone/DNA topoisomerase II/histidine kinase"/>
    <property type="match status" value="1"/>
</dbReference>
<organism evidence="1 2">
    <name type="scientific">Algoriphagus confluentis</name>
    <dbReference type="NCBI Taxonomy" id="1697556"/>
    <lineage>
        <taxon>Bacteria</taxon>
        <taxon>Pseudomonadati</taxon>
        <taxon>Bacteroidota</taxon>
        <taxon>Cytophagia</taxon>
        <taxon>Cytophagales</taxon>
        <taxon>Cyclobacteriaceae</taxon>
        <taxon>Algoriphagus</taxon>
    </lineage>
</organism>
<dbReference type="InterPro" id="IPR036890">
    <property type="entry name" value="HATPase_C_sf"/>
</dbReference>
<dbReference type="Proteomes" id="UP001338309">
    <property type="component" value="Unassembled WGS sequence"/>
</dbReference>
<gene>
    <name evidence="1" type="ORF">Aconfl_33160</name>
</gene>
<protein>
    <recommendedName>
        <fullName evidence="3">ATP-binding protein</fullName>
    </recommendedName>
</protein>
<evidence type="ECO:0000313" key="2">
    <source>
        <dbReference type="Proteomes" id="UP001338309"/>
    </source>
</evidence>
<dbReference type="RefSeq" id="WP_338225387.1">
    <property type="nucleotide sequence ID" value="NZ_BTPD01000011.1"/>
</dbReference>
<name>A0ABQ6PRT8_9BACT</name>